<evidence type="ECO:0000256" key="9">
    <source>
        <dbReference type="ARBA" id="ARBA00022777"/>
    </source>
</evidence>
<dbReference type="GO" id="GO:0004674">
    <property type="term" value="F:protein serine/threonine kinase activity"/>
    <property type="evidence" value="ECO:0007669"/>
    <property type="project" value="UniProtKB-KW"/>
</dbReference>
<dbReference type="GO" id="GO:0035556">
    <property type="term" value="P:intracellular signal transduction"/>
    <property type="evidence" value="ECO:0007669"/>
    <property type="project" value="TreeGrafter"/>
</dbReference>
<keyword evidence="10" id="KW-0067">ATP-binding</keyword>
<evidence type="ECO:0000256" key="1">
    <source>
        <dbReference type="ARBA" id="ARBA00004496"/>
    </source>
</evidence>
<dbReference type="PROSITE" id="PS00108">
    <property type="entry name" value="PROTEIN_KINASE_ST"/>
    <property type="match status" value="1"/>
</dbReference>
<protein>
    <recommendedName>
        <fullName evidence="3">3-phosphoinositide-dependent protein kinase 1</fullName>
        <ecNumber evidence="2">2.7.11.1</ecNumber>
    </recommendedName>
</protein>
<dbReference type="Gene3D" id="2.30.29.30">
    <property type="entry name" value="Pleckstrin-homology domain (PH domain)/Phosphotyrosine-binding domain (PTB)"/>
    <property type="match status" value="1"/>
</dbReference>
<dbReference type="PANTHER" id="PTHR24356">
    <property type="entry name" value="SERINE/THREONINE-PROTEIN KINASE"/>
    <property type="match status" value="1"/>
</dbReference>
<evidence type="ECO:0000256" key="4">
    <source>
        <dbReference type="ARBA" id="ARBA00022473"/>
    </source>
</evidence>
<dbReference type="Proteomes" id="UP000549394">
    <property type="component" value="Unassembled WGS sequence"/>
</dbReference>
<dbReference type="GO" id="GO:0005524">
    <property type="term" value="F:ATP binding"/>
    <property type="evidence" value="ECO:0007669"/>
    <property type="project" value="UniProtKB-KW"/>
</dbReference>
<dbReference type="InterPro" id="IPR050236">
    <property type="entry name" value="Ser_Thr_kinase_AGC"/>
</dbReference>
<dbReference type="SMART" id="SM00233">
    <property type="entry name" value="PH"/>
    <property type="match status" value="1"/>
</dbReference>
<name>A0A7I8VZP6_9ANNE</name>
<evidence type="ECO:0000256" key="11">
    <source>
        <dbReference type="ARBA" id="ARBA00047899"/>
    </source>
</evidence>
<dbReference type="PROSITE" id="PS50011">
    <property type="entry name" value="PROTEIN_KINASE_DOM"/>
    <property type="match status" value="1"/>
</dbReference>
<dbReference type="OrthoDB" id="347657at2759"/>
<keyword evidence="4" id="KW-0217">Developmental protein</keyword>
<dbReference type="GO" id="GO:0005737">
    <property type="term" value="C:cytoplasm"/>
    <property type="evidence" value="ECO:0007669"/>
    <property type="project" value="UniProtKB-SubCell"/>
</dbReference>
<reference evidence="14 15" key="1">
    <citation type="submission" date="2020-08" db="EMBL/GenBank/DDBJ databases">
        <authorList>
            <person name="Hejnol A."/>
        </authorList>
    </citation>
    <scope>NUCLEOTIDE SEQUENCE [LARGE SCALE GENOMIC DNA]</scope>
</reference>
<feature type="domain" description="Protein kinase" evidence="13">
    <location>
        <begin position="1"/>
        <end position="206"/>
    </location>
</feature>
<keyword evidence="6" id="KW-0723">Serine/threonine-protein kinase</keyword>
<evidence type="ECO:0000256" key="2">
    <source>
        <dbReference type="ARBA" id="ARBA00012513"/>
    </source>
</evidence>
<dbReference type="SMART" id="SM00220">
    <property type="entry name" value="S_TKc"/>
    <property type="match status" value="1"/>
</dbReference>
<dbReference type="Gene3D" id="1.10.510.10">
    <property type="entry name" value="Transferase(Phosphotransferase) domain 1"/>
    <property type="match status" value="2"/>
</dbReference>
<dbReference type="Gene3D" id="3.30.200.20">
    <property type="entry name" value="Phosphorylase Kinase, domain 1"/>
    <property type="match status" value="1"/>
</dbReference>
<sequence>MQIDFVYFAMSFAERGEILSYLKRLGSFDEECTQFYSSELVVALEYMKSKKLVHRDLKPENILLSADKHIKISDFGSVKLLSDEDDGSSVAKERPAQPVKAGPALPDLIPSASKNEEITAIRRTRTTSFVGTAQYVSPEVLNHKKTSYSYELLIFHKISKLEYSFPEGFNETTKDLVQNLLVIDPTKRLGCSERGGLDELKRHPFFANTKWDELPKTKPPELLPYLPARDEASEPLWSEIDRGLDGSALMRLHLQTEKGMKPLIRKSSAIWLSDEDRRNKLAEQAKNNNYHKFVENNLILKQGFLEKRRGLFARKRMFLLTEGPRLFYVDPDNMKLKGEVPWSRDLKTEAKNFKVFFVHTPNRTYYLEDTKSNALKWCEKINEVCRHYYGENDDNAATTSK</sequence>
<keyword evidence="8" id="KW-0547">Nucleotide-binding</keyword>
<organism evidence="14 15">
    <name type="scientific">Dimorphilus gyrociliatus</name>
    <dbReference type="NCBI Taxonomy" id="2664684"/>
    <lineage>
        <taxon>Eukaryota</taxon>
        <taxon>Metazoa</taxon>
        <taxon>Spiralia</taxon>
        <taxon>Lophotrochozoa</taxon>
        <taxon>Annelida</taxon>
        <taxon>Polychaeta</taxon>
        <taxon>Polychaeta incertae sedis</taxon>
        <taxon>Dinophilidae</taxon>
        <taxon>Dimorphilus</taxon>
    </lineage>
</organism>
<dbReference type="InterPro" id="IPR033931">
    <property type="entry name" value="PDK1-typ_PH"/>
</dbReference>
<accession>A0A7I8VZP6</accession>
<evidence type="ECO:0000256" key="8">
    <source>
        <dbReference type="ARBA" id="ARBA00022741"/>
    </source>
</evidence>
<dbReference type="GO" id="GO:0048638">
    <property type="term" value="P:regulation of developmental growth"/>
    <property type="evidence" value="ECO:0007669"/>
    <property type="project" value="UniProtKB-ARBA"/>
</dbReference>
<dbReference type="InterPro" id="IPR001849">
    <property type="entry name" value="PH_domain"/>
</dbReference>
<keyword evidence="5" id="KW-0963">Cytoplasm</keyword>
<evidence type="ECO:0000256" key="5">
    <source>
        <dbReference type="ARBA" id="ARBA00022490"/>
    </source>
</evidence>
<dbReference type="InterPro" id="IPR011993">
    <property type="entry name" value="PH-like_dom_sf"/>
</dbReference>
<keyword evidence="15" id="KW-1185">Reference proteome</keyword>
<dbReference type="PANTHER" id="PTHR24356:SF163">
    <property type="entry name" value="3-PHOSPHOINOSITIDE-DEPENDENT PROTEIN KINASE 1-RELATED"/>
    <property type="match status" value="1"/>
</dbReference>
<dbReference type="SUPFAM" id="SSF56112">
    <property type="entry name" value="Protein kinase-like (PK-like)"/>
    <property type="match status" value="1"/>
</dbReference>
<dbReference type="InterPro" id="IPR008271">
    <property type="entry name" value="Ser/Thr_kinase_AS"/>
</dbReference>
<dbReference type="GO" id="GO:1901701">
    <property type="term" value="P:cellular response to oxygen-containing compound"/>
    <property type="evidence" value="ECO:0007669"/>
    <property type="project" value="UniProtKB-ARBA"/>
</dbReference>
<gene>
    <name evidence="14" type="ORF">DGYR_LOCUS9698</name>
</gene>
<comment type="catalytic activity">
    <reaction evidence="12">
        <text>L-seryl-[protein] + ATP = O-phospho-L-seryl-[protein] + ADP + H(+)</text>
        <dbReference type="Rhea" id="RHEA:17989"/>
        <dbReference type="Rhea" id="RHEA-COMP:9863"/>
        <dbReference type="Rhea" id="RHEA-COMP:11604"/>
        <dbReference type="ChEBI" id="CHEBI:15378"/>
        <dbReference type="ChEBI" id="CHEBI:29999"/>
        <dbReference type="ChEBI" id="CHEBI:30616"/>
        <dbReference type="ChEBI" id="CHEBI:83421"/>
        <dbReference type="ChEBI" id="CHEBI:456216"/>
        <dbReference type="EC" id="2.7.11.1"/>
    </reaction>
</comment>
<dbReference type="EC" id="2.7.11.1" evidence="2"/>
<dbReference type="CDD" id="cd01262">
    <property type="entry name" value="PH_PDK1"/>
    <property type="match status" value="1"/>
</dbReference>
<evidence type="ECO:0000313" key="15">
    <source>
        <dbReference type="Proteomes" id="UP000549394"/>
    </source>
</evidence>
<evidence type="ECO:0000256" key="3">
    <source>
        <dbReference type="ARBA" id="ARBA00018538"/>
    </source>
</evidence>
<dbReference type="SUPFAM" id="SSF50729">
    <property type="entry name" value="PH domain-like"/>
    <property type="match status" value="1"/>
</dbReference>
<evidence type="ECO:0000259" key="13">
    <source>
        <dbReference type="PROSITE" id="PS50011"/>
    </source>
</evidence>
<dbReference type="InterPro" id="IPR011009">
    <property type="entry name" value="Kinase-like_dom_sf"/>
</dbReference>
<dbReference type="AlphaFoldDB" id="A0A7I8VZP6"/>
<evidence type="ECO:0000256" key="12">
    <source>
        <dbReference type="ARBA" id="ARBA00048679"/>
    </source>
</evidence>
<evidence type="ECO:0000256" key="10">
    <source>
        <dbReference type="ARBA" id="ARBA00022840"/>
    </source>
</evidence>
<keyword evidence="7" id="KW-0808">Transferase</keyword>
<dbReference type="Pfam" id="PF00069">
    <property type="entry name" value="Pkinase"/>
    <property type="match status" value="1"/>
</dbReference>
<comment type="caution">
    <text evidence="14">The sequence shown here is derived from an EMBL/GenBank/DDBJ whole genome shotgun (WGS) entry which is preliminary data.</text>
</comment>
<keyword evidence="9" id="KW-0418">Kinase</keyword>
<evidence type="ECO:0000256" key="7">
    <source>
        <dbReference type="ARBA" id="ARBA00022679"/>
    </source>
</evidence>
<dbReference type="FunFam" id="2.30.29.30:FF:000324">
    <property type="entry name" value="Phosphoinositide-dependent kinase 1, isoform F"/>
    <property type="match status" value="1"/>
</dbReference>
<comment type="subcellular location">
    <subcellularLocation>
        <location evidence="1">Cytoplasm</location>
    </subcellularLocation>
</comment>
<evidence type="ECO:0000313" key="14">
    <source>
        <dbReference type="EMBL" id="CAD5121790.1"/>
    </source>
</evidence>
<dbReference type="Pfam" id="PF14593">
    <property type="entry name" value="PH_3"/>
    <property type="match status" value="1"/>
</dbReference>
<proteinExistence type="predicted"/>
<dbReference type="InterPro" id="IPR000719">
    <property type="entry name" value="Prot_kinase_dom"/>
</dbReference>
<evidence type="ECO:0000256" key="6">
    <source>
        <dbReference type="ARBA" id="ARBA00022527"/>
    </source>
</evidence>
<dbReference type="EMBL" id="CAJFCJ010000015">
    <property type="protein sequence ID" value="CAD5121790.1"/>
    <property type="molecule type" value="Genomic_DNA"/>
</dbReference>
<comment type="catalytic activity">
    <reaction evidence="11">
        <text>L-threonyl-[protein] + ATP = O-phospho-L-threonyl-[protein] + ADP + H(+)</text>
        <dbReference type="Rhea" id="RHEA:46608"/>
        <dbReference type="Rhea" id="RHEA-COMP:11060"/>
        <dbReference type="Rhea" id="RHEA-COMP:11605"/>
        <dbReference type="ChEBI" id="CHEBI:15378"/>
        <dbReference type="ChEBI" id="CHEBI:30013"/>
        <dbReference type="ChEBI" id="CHEBI:30616"/>
        <dbReference type="ChEBI" id="CHEBI:61977"/>
        <dbReference type="ChEBI" id="CHEBI:456216"/>
        <dbReference type="EC" id="2.7.11.1"/>
    </reaction>
</comment>